<dbReference type="Gene3D" id="3.40.50.1110">
    <property type="entry name" value="SGNH hydrolase"/>
    <property type="match status" value="2"/>
</dbReference>
<evidence type="ECO:0000313" key="4">
    <source>
        <dbReference type="Proteomes" id="UP000000768"/>
    </source>
</evidence>
<dbReference type="Proteomes" id="UP000000768">
    <property type="component" value="Chromosome 2"/>
</dbReference>
<keyword evidence="4" id="KW-1185">Reference proteome</keyword>
<reference evidence="3 4" key="1">
    <citation type="journal article" date="2009" name="Nature">
        <title>The Sorghum bicolor genome and the diversification of grasses.</title>
        <authorList>
            <person name="Paterson A.H."/>
            <person name="Bowers J.E."/>
            <person name="Bruggmann R."/>
            <person name="Dubchak I."/>
            <person name="Grimwood J."/>
            <person name="Gundlach H."/>
            <person name="Haberer G."/>
            <person name="Hellsten U."/>
            <person name="Mitros T."/>
            <person name="Poliakov A."/>
            <person name="Schmutz J."/>
            <person name="Spannagl M."/>
            <person name="Tang H."/>
            <person name="Wang X."/>
            <person name="Wicker T."/>
            <person name="Bharti A.K."/>
            <person name="Chapman J."/>
            <person name="Feltus F.A."/>
            <person name="Gowik U."/>
            <person name="Grigoriev I.V."/>
            <person name="Lyons E."/>
            <person name="Maher C.A."/>
            <person name="Martis M."/>
            <person name="Narechania A."/>
            <person name="Otillar R.P."/>
            <person name="Penning B.W."/>
            <person name="Salamov A.A."/>
            <person name="Wang Y."/>
            <person name="Zhang L."/>
            <person name="Carpita N.C."/>
            <person name="Freeling M."/>
            <person name="Gingle A.R."/>
            <person name="Hash C.T."/>
            <person name="Keller B."/>
            <person name="Klein P."/>
            <person name="Kresovich S."/>
            <person name="McCann M.C."/>
            <person name="Ming R."/>
            <person name="Peterson D.G."/>
            <person name="Mehboob-ur-Rahman"/>
            <person name="Ware D."/>
            <person name="Westhoff P."/>
            <person name="Mayer K.F."/>
            <person name="Messing J."/>
            <person name="Rokhsar D.S."/>
        </authorList>
    </citation>
    <scope>NUCLEOTIDE SEQUENCE [LARGE SCALE GENOMIC DNA]</scope>
    <source>
        <strain evidence="4">cv. BTx623</strain>
    </source>
</reference>
<dbReference type="PANTHER" id="PTHR22835">
    <property type="entry name" value="ZINC FINGER FYVE DOMAIN CONTAINING PROTEIN"/>
    <property type="match status" value="1"/>
</dbReference>
<dbReference type="GO" id="GO:0016788">
    <property type="term" value="F:hydrolase activity, acting on ester bonds"/>
    <property type="evidence" value="ECO:0007669"/>
    <property type="project" value="InterPro"/>
</dbReference>
<dbReference type="EMBL" id="CM000761">
    <property type="protein sequence ID" value="OQU90511.1"/>
    <property type="molecule type" value="Genomic_DNA"/>
</dbReference>
<proteinExistence type="inferred from homology"/>
<dbReference type="OMA" id="YIDFICE"/>
<dbReference type="InterPro" id="IPR036514">
    <property type="entry name" value="SGNH_hydro_sf"/>
</dbReference>
<reference evidence="4" key="2">
    <citation type="journal article" date="2018" name="Plant J.">
        <title>The Sorghum bicolor reference genome: improved assembly, gene annotations, a transcriptome atlas, and signatures of genome organization.</title>
        <authorList>
            <person name="McCormick R.F."/>
            <person name="Truong S.K."/>
            <person name="Sreedasyam A."/>
            <person name="Jenkins J."/>
            <person name="Shu S."/>
            <person name="Sims D."/>
            <person name="Kennedy M."/>
            <person name="Amirebrahimi M."/>
            <person name="Weers B.D."/>
            <person name="McKinley B."/>
            <person name="Mattison A."/>
            <person name="Morishige D.T."/>
            <person name="Grimwood J."/>
            <person name="Schmutz J."/>
            <person name="Mullet J.E."/>
        </authorList>
    </citation>
    <scope>NUCLEOTIDE SEQUENCE [LARGE SCALE GENOMIC DNA]</scope>
    <source>
        <strain evidence="4">cv. BTx623</strain>
    </source>
</reference>
<organism evidence="3 4">
    <name type="scientific">Sorghum bicolor</name>
    <name type="common">Sorghum</name>
    <name type="synonym">Sorghum vulgare</name>
    <dbReference type="NCBI Taxonomy" id="4558"/>
    <lineage>
        <taxon>Eukaryota</taxon>
        <taxon>Viridiplantae</taxon>
        <taxon>Streptophyta</taxon>
        <taxon>Embryophyta</taxon>
        <taxon>Tracheophyta</taxon>
        <taxon>Spermatophyta</taxon>
        <taxon>Magnoliopsida</taxon>
        <taxon>Liliopsida</taxon>
        <taxon>Poales</taxon>
        <taxon>Poaceae</taxon>
        <taxon>PACMAD clade</taxon>
        <taxon>Panicoideae</taxon>
        <taxon>Andropogonodae</taxon>
        <taxon>Andropogoneae</taxon>
        <taxon>Sorghinae</taxon>
        <taxon>Sorghum</taxon>
    </lineage>
</organism>
<keyword evidence="2" id="KW-0325">Glycoprotein</keyword>
<dbReference type="InParanoid" id="A0A1W0W841"/>
<dbReference type="Gramene" id="OQU90511">
    <property type="protein sequence ID" value="OQU90511"/>
    <property type="gene ID" value="SORBI_3002G423901"/>
</dbReference>
<evidence type="ECO:0008006" key="5">
    <source>
        <dbReference type="Google" id="ProtNLM"/>
    </source>
</evidence>
<name>A0A1W0W841_SORBI</name>
<dbReference type="SUPFAM" id="SSF52266">
    <property type="entry name" value="SGNH hydrolase"/>
    <property type="match status" value="1"/>
</dbReference>
<evidence type="ECO:0000256" key="2">
    <source>
        <dbReference type="ARBA" id="ARBA00023180"/>
    </source>
</evidence>
<sequence length="254" mass="27537">MFNFGDSNSDTGNLVAGAGFRLHRPVGRRFFGKPSGRFSDGRLYIDFICERLGLDHLSPYLESSGVSFRHGANFAVAGAMTGAGESSIVPAIVTRRIRNALTMVHEAGGRKLVVYNTGPLGLTTRAASPAGHNRVARAFNARLGRLCSDLRAELANATVVCVDMYAVKYGLFANHTEHAADGVLRRAVQYNYEAGKACGSPKVKKACADGDRRIVWDGLHYTEAANRIVADKVMSAEYSDPPLQLQTLCDSHRF</sequence>
<evidence type="ECO:0000313" key="3">
    <source>
        <dbReference type="EMBL" id="OQU90511.1"/>
    </source>
</evidence>
<dbReference type="InterPro" id="IPR001087">
    <property type="entry name" value="GDSL"/>
</dbReference>
<accession>A0A1W0W841</accession>
<evidence type="ECO:0000256" key="1">
    <source>
        <dbReference type="ARBA" id="ARBA00008668"/>
    </source>
</evidence>
<comment type="similarity">
    <text evidence="1">Belongs to the 'GDSL' lipolytic enzyme family.</text>
</comment>
<dbReference type="AlphaFoldDB" id="A0A1W0W841"/>
<gene>
    <name evidence="3" type="ORF">SORBI_3002G423901</name>
</gene>
<protein>
    <recommendedName>
        <fullName evidence="5">GDSL esterase/lipase</fullName>
    </recommendedName>
</protein>
<dbReference type="PANTHER" id="PTHR22835:SF676">
    <property type="entry name" value="GDSL ESTERASE_LIPASE"/>
    <property type="match status" value="1"/>
</dbReference>
<dbReference type="Pfam" id="PF00657">
    <property type="entry name" value="Lipase_GDSL"/>
    <property type="match status" value="2"/>
</dbReference>